<feature type="compositionally biased region" description="Low complexity" evidence="1">
    <location>
        <begin position="107"/>
        <end position="123"/>
    </location>
</feature>
<reference evidence="3" key="1">
    <citation type="submission" date="2013-12" db="EMBL/GenBank/DDBJ databases">
        <authorList>
            <person name="Omoto C.K."/>
            <person name="Sibley D."/>
            <person name="Venepally P."/>
            <person name="Hadjithomas M."/>
            <person name="Karamycheva S."/>
            <person name="Brunk B."/>
            <person name="Roos D."/>
            <person name="Caler E."/>
            <person name="Lorenzi H."/>
        </authorList>
    </citation>
    <scope>NUCLEOTIDE SEQUENCE</scope>
</reference>
<feature type="compositionally biased region" description="Acidic residues" evidence="1">
    <location>
        <begin position="124"/>
        <end position="134"/>
    </location>
</feature>
<dbReference type="VEuPathDB" id="CryptoDB:GNI_155870"/>
<keyword evidence="2" id="KW-0732">Signal</keyword>
<sequence>MFKFLALASTIAFAQTSVDCVAYYTLNQASLVDPSQIQYCVAQCNEMPTAGTCPEGSPVTDCVQSLDACKFVQGGEAADNGEAEESAPTESGEVVGGGDQEEAVVTEAENVDGGAGGEVVVSAEGEDSGEDSGDDTAAPKTSGTALRVLLTGSVVALVLVM</sequence>
<name>A0A023AZ70_GRENI</name>
<comment type="caution">
    <text evidence="3">The sequence shown here is derived from an EMBL/GenBank/DDBJ whole genome shotgun (WGS) entry which is preliminary data.</text>
</comment>
<dbReference type="Proteomes" id="UP000019763">
    <property type="component" value="Unassembled WGS sequence"/>
</dbReference>
<organism evidence="3 4">
    <name type="scientific">Gregarina niphandrodes</name>
    <name type="common">Septate eugregarine</name>
    <dbReference type="NCBI Taxonomy" id="110365"/>
    <lineage>
        <taxon>Eukaryota</taxon>
        <taxon>Sar</taxon>
        <taxon>Alveolata</taxon>
        <taxon>Apicomplexa</taxon>
        <taxon>Conoidasida</taxon>
        <taxon>Gregarinasina</taxon>
        <taxon>Eugregarinorida</taxon>
        <taxon>Gregarinidae</taxon>
        <taxon>Gregarina</taxon>
    </lineage>
</organism>
<evidence type="ECO:0000313" key="4">
    <source>
        <dbReference type="Proteomes" id="UP000019763"/>
    </source>
</evidence>
<gene>
    <name evidence="3" type="ORF">GNI_155870</name>
</gene>
<protein>
    <recommendedName>
        <fullName evidence="5">Transmembrane protein</fullName>
    </recommendedName>
</protein>
<feature type="signal peptide" evidence="2">
    <location>
        <begin position="1"/>
        <end position="16"/>
    </location>
</feature>
<evidence type="ECO:0000256" key="2">
    <source>
        <dbReference type="SAM" id="SignalP"/>
    </source>
</evidence>
<dbReference type="AlphaFoldDB" id="A0A023AZ70"/>
<keyword evidence="4" id="KW-1185">Reference proteome</keyword>
<dbReference type="RefSeq" id="XP_011132916.1">
    <property type="nucleotide sequence ID" value="XM_011134614.1"/>
</dbReference>
<proteinExistence type="predicted"/>
<evidence type="ECO:0000256" key="1">
    <source>
        <dbReference type="SAM" id="MobiDB-lite"/>
    </source>
</evidence>
<dbReference type="GeneID" id="22915409"/>
<accession>A0A023AZ70</accession>
<evidence type="ECO:0000313" key="3">
    <source>
        <dbReference type="EMBL" id="EZG43945.1"/>
    </source>
</evidence>
<feature type="region of interest" description="Disordered" evidence="1">
    <location>
        <begin position="76"/>
        <end position="140"/>
    </location>
</feature>
<dbReference type="EMBL" id="AFNH02001162">
    <property type="protein sequence ID" value="EZG43945.1"/>
    <property type="molecule type" value="Genomic_DNA"/>
</dbReference>
<evidence type="ECO:0008006" key="5">
    <source>
        <dbReference type="Google" id="ProtNLM"/>
    </source>
</evidence>
<feature type="chain" id="PRO_5001516131" description="Transmembrane protein" evidence="2">
    <location>
        <begin position="17"/>
        <end position="161"/>
    </location>
</feature>